<evidence type="ECO:0000256" key="1">
    <source>
        <dbReference type="SAM" id="SignalP"/>
    </source>
</evidence>
<dbReference type="Pfam" id="PF04773">
    <property type="entry name" value="FecR"/>
    <property type="match status" value="1"/>
</dbReference>
<feature type="chain" id="PRO_5037503648" evidence="1">
    <location>
        <begin position="26"/>
        <end position="451"/>
    </location>
</feature>
<keyword evidence="1" id="KW-0732">Signal</keyword>
<sequence>MNFPTFFGRAALAVAVAAAGVPALAQQAAATIVGEATMVIGVARLTGADGSSRGVERGTPIRVGDKVETEVGGHVHFRFIDGGRLSIRPSSRLQVESYNNGGQPAQQTAIKFRLEEGVVRSITGQWGENARDRFRLNTPVAAIGVKGTDFVVRNEGDKTSASVYTGTISVSPLVAGCMGTLGPCQSGQEKLLSEDMKGQMLELSRQQTTPQLVPLVDLMAQQRRMNAGEAQAGKMEKPITVAAAGREEPSADKAVVNESRSAVVVASGNAVAPAVPLPAPQVNQLVWGRWEWVKPVDGDTISRVFEEATQNGRVSTVGDGAYGLFRQAASENALLQTTDTSANFRLHSGVGQLAYQQGRDTLLDPVKVDSGTLNVDFTKQTFATQLNVSGTRIGNESVTAAGIVRPNGYLLGQSGNAYVAGALSVDGKEAGYFFQRSLPAGALSGITLWGR</sequence>
<evidence type="ECO:0000313" key="3">
    <source>
        <dbReference type="EMBL" id="MBC5764744.1"/>
    </source>
</evidence>
<keyword evidence="4" id="KW-1185">Reference proteome</keyword>
<reference evidence="3" key="1">
    <citation type="submission" date="2020-08" db="EMBL/GenBank/DDBJ databases">
        <title>Ramlibacter sp. GTP1 16S ribosomal RNA gene genome sequencing and assembly.</title>
        <authorList>
            <person name="Kang M."/>
        </authorList>
    </citation>
    <scope>NUCLEOTIDE SEQUENCE</scope>
    <source>
        <strain evidence="3">GTP1</strain>
    </source>
</reference>
<dbReference type="PANTHER" id="PTHR38731">
    <property type="entry name" value="LIPL45-RELATED LIPOPROTEIN-RELATED"/>
    <property type="match status" value="1"/>
</dbReference>
<dbReference type="Gene3D" id="2.60.120.1440">
    <property type="match status" value="1"/>
</dbReference>
<comment type="caution">
    <text evidence="3">The sequence shown here is derived from an EMBL/GenBank/DDBJ whole genome shotgun (WGS) entry which is preliminary data.</text>
</comment>
<dbReference type="AlphaFoldDB" id="A0A923M8L6"/>
<dbReference type="EMBL" id="JACORU010000003">
    <property type="protein sequence ID" value="MBC5764744.1"/>
    <property type="molecule type" value="Genomic_DNA"/>
</dbReference>
<feature type="domain" description="FecR protein" evidence="2">
    <location>
        <begin position="65"/>
        <end position="168"/>
    </location>
</feature>
<organism evidence="3 4">
    <name type="scientific">Ramlibacter albus</name>
    <dbReference type="NCBI Taxonomy" id="2079448"/>
    <lineage>
        <taxon>Bacteria</taxon>
        <taxon>Pseudomonadati</taxon>
        <taxon>Pseudomonadota</taxon>
        <taxon>Betaproteobacteria</taxon>
        <taxon>Burkholderiales</taxon>
        <taxon>Comamonadaceae</taxon>
        <taxon>Ramlibacter</taxon>
    </lineage>
</organism>
<name>A0A923M8L6_9BURK</name>
<accession>A0A923M8L6</accession>
<evidence type="ECO:0000259" key="2">
    <source>
        <dbReference type="Pfam" id="PF04773"/>
    </source>
</evidence>
<dbReference type="Proteomes" id="UP000596827">
    <property type="component" value="Unassembled WGS sequence"/>
</dbReference>
<evidence type="ECO:0000313" key="4">
    <source>
        <dbReference type="Proteomes" id="UP000596827"/>
    </source>
</evidence>
<gene>
    <name evidence="3" type="ORF">H8R02_09805</name>
</gene>
<proteinExistence type="predicted"/>
<dbReference type="RefSeq" id="WP_187081219.1">
    <property type="nucleotide sequence ID" value="NZ_JACORU010000003.1"/>
</dbReference>
<protein>
    <submittedName>
        <fullName evidence="3">FecR domain-containing protein</fullName>
    </submittedName>
</protein>
<feature type="signal peptide" evidence="1">
    <location>
        <begin position="1"/>
        <end position="25"/>
    </location>
</feature>
<dbReference type="InterPro" id="IPR006860">
    <property type="entry name" value="FecR"/>
</dbReference>